<evidence type="ECO:0000313" key="2">
    <source>
        <dbReference type="EMBL" id="PSN94506.1"/>
    </source>
</evidence>
<dbReference type="PANTHER" id="PTHR11845">
    <property type="entry name" value="5'-DEOXYNUCLEOTIDASE HDDC2"/>
    <property type="match status" value="1"/>
</dbReference>
<dbReference type="InterPro" id="IPR039356">
    <property type="entry name" value="YfbR/HDDC2"/>
</dbReference>
<dbReference type="EMBL" id="NEXH01000023">
    <property type="protein sequence ID" value="PSN94506.1"/>
    <property type="molecule type" value="Genomic_DNA"/>
</dbReference>
<dbReference type="Proteomes" id="UP000241284">
    <property type="component" value="Unassembled WGS sequence"/>
</dbReference>
<dbReference type="GO" id="GO:0005737">
    <property type="term" value="C:cytoplasm"/>
    <property type="evidence" value="ECO:0007669"/>
    <property type="project" value="TreeGrafter"/>
</dbReference>
<comment type="caution">
    <text evidence="2">The sequence shown here is derived from an EMBL/GenBank/DDBJ whole genome shotgun (WGS) entry which is preliminary data.</text>
</comment>
<dbReference type="Pfam" id="PF12917">
    <property type="entry name" value="YfbR-like"/>
    <property type="match status" value="1"/>
</dbReference>
<reference evidence="2 3" key="1">
    <citation type="submission" date="2017-04" db="EMBL/GenBank/DDBJ databases">
        <title>Novel microbial lineages endemic to geothermal iron-oxide mats fill important gaps in the evolutionary history of Archaea.</title>
        <authorList>
            <person name="Jay Z.J."/>
            <person name="Beam J.P."/>
            <person name="Dlakic M."/>
            <person name="Rusch D.B."/>
            <person name="Kozubal M.A."/>
            <person name="Inskeep W.P."/>
        </authorList>
    </citation>
    <scope>NUCLEOTIDE SEQUENCE [LARGE SCALE GENOMIC DNA]</scope>
    <source>
        <strain evidence="2">ECH_B_2</strain>
    </source>
</reference>
<evidence type="ECO:0008006" key="4">
    <source>
        <dbReference type="Google" id="ProtNLM"/>
    </source>
</evidence>
<dbReference type="AlphaFoldDB" id="A0A2R6B7A1"/>
<keyword evidence="1" id="KW-0378">Hydrolase</keyword>
<gene>
    <name evidence="2" type="ORF">B9Q06_08860</name>
</gene>
<accession>A0A2R6B7A1</accession>
<organism evidence="2 3">
    <name type="scientific">Candidatus Marsarchaeota G2 archaeon ECH_B_2</name>
    <dbReference type="NCBI Taxonomy" id="1978160"/>
    <lineage>
        <taxon>Archaea</taxon>
        <taxon>Candidatus Marsarchaeota</taxon>
        <taxon>Candidatus Marsarchaeota group 2</taxon>
    </lineage>
</organism>
<dbReference type="SUPFAM" id="SSF109604">
    <property type="entry name" value="HD-domain/PDEase-like"/>
    <property type="match status" value="1"/>
</dbReference>
<protein>
    <recommendedName>
        <fullName evidence="4">HD/PDEase domain-containing protein</fullName>
    </recommendedName>
</protein>
<evidence type="ECO:0000256" key="1">
    <source>
        <dbReference type="ARBA" id="ARBA00022801"/>
    </source>
</evidence>
<sequence length="191" mass="21761">MDIMVGKVTDFIHDSRDLMHVRRFTTVRGFQDESVAEHSYYTTLYAMVICDLEAAEGRRVDASEVLRRCLLHDLDEARVSDIPRPIKHANHEVQSTISKISAQVYEELVSPLPPIVRDEYVRLWNKDSSYEAKVQKAADLLEALAWAIEEQTMGNMRVKSLKIAENLLAEIREIGVPSATKIAEQLISEIH</sequence>
<name>A0A2R6B7A1_9ARCH</name>
<dbReference type="Gene3D" id="1.10.3210.10">
    <property type="entry name" value="Hypothetical protein af1432"/>
    <property type="match status" value="1"/>
</dbReference>
<dbReference type="PANTHER" id="PTHR11845:SF13">
    <property type="entry name" value="5'-DEOXYNUCLEOTIDASE HDDC2"/>
    <property type="match status" value="1"/>
</dbReference>
<evidence type="ECO:0000313" key="3">
    <source>
        <dbReference type="Proteomes" id="UP000241284"/>
    </source>
</evidence>
<dbReference type="GO" id="GO:0002953">
    <property type="term" value="F:5'-deoxynucleotidase activity"/>
    <property type="evidence" value="ECO:0007669"/>
    <property type="project" value="InterPro"/>
</dbReference>
<proteinExistence type="predicted"/>